<feature type="transmembrane region" description="Helical" evidence="1">
    <location>
        <begin position="38"/>
        <end position="56"/>
    </location>
</feature>
<evidence type="ECO:0000256" key="1">
    <source>
        <dbReference type="SAM" id="Phobius"/>
    </source>
</evidence>
<proteinExistence type="predicted"/>
<keyword evidence="1" id="KW-0812">Transmembrane</keyword>
<evidence type="ECO:0000313" key="2">
    <source>
        <dbReference type="EMBL" id="MTV47721.1"/>
    </source>
</evidence>
<sequence length="547" mass="64164">MKIRKVDSKMTSDTSKNLIYQKLSFIDNSIKDNIQKDLLIYGDLLIPYLLITYQLIRDINNTFIKLSSQSINTTDTAINILISYYSKKADLSKLQKDFRSQFKIGTEMNNYLTEICKYSHFSTCFQAFKKDRYTCNFDSENTLIFNHTNLQIDNYKLESWYSNNPEKLTITNAAKRCKQRFEKKLFDLVKKRSNIYLIKSIETYEKQLFNELLGYFLETYIWFDLELSNGLYAVLDFQKVWLYLTFQCLLQKYNNKNLLLIYFFKSDLVNHCSLITGIHPSIVSCVINDITYNASENNAYTNFQRTPLFLSTDDYIYTAPSLMSSINSEVVLEKTWKIKYPVYDSYHTNVIEPLMCNNLAHLFCKFRRYMVVTPKQHYPYKGTSVQIDVLIFDKTEESLLIVEAKDHLSPTGTLELVRQDSVEKSILYKEKGAVSQLIRQESFIRDTSILESIFGEKINVKYVLKGICEKSYVGTNSLYENLNTKNIAFFPYYLLLNSELLLNNGLMFIHDYFINKKFIVDGKYEVGIETAELYGYKISFPLFFIDN</sequence>
<keyword evidence="1" id="KW-1133">Transmembrane helix</keyword>
<protein>
    <submittedName>
        <fullName evidence="2">Uncharacterized protein</fullName>
    </submittedName>
</protein>
<keyword evidence="1" id="KW-0472">Membrane</keyword>
<comment type="caution">
    <text evidence="2">The sequence shown here is derived from an EMBL/GenBank/DDBJ whole genome shotgun (WGS) entry which is preliminary data.</text>
</comment>
<evidence type="ECO:0000313" key="3">
    <source>
        <dbReference type="Proteomes" id="UP000430670"/>
    </source>
</evidence>
<accession>A0A6I3SGD0</accession>
<name>A0A6I3SGD0_HELMO</name>
<gene>
    <name evidence="2" type="ORF">GJ688_01830</name>
</gene>
<dbReference type="AlphaFoldDB" id="A0A6I3SGD0"/>
<keyword evidence="3" id="KW-1185">Reference proteome</keyword>
<dbReference type="Proteomes" id="UP000430670">
    <property type="component" value="Unassembled WGS sequence"/>
</dbReference>
<organism evidence="2 3">
    <name type="scientific">Heliobacterium mobile</name>
    <name type="common">Heliobacillus mobilis</name>
    <dbReference type="NCBI Taxonomy" id="28064"/>
    <lineage>
        <taxon>Bacteria</taxon>
        <taxon>Bacillati</taxon>
        <taxon>Bacillota</taxon>
        <taxon>Clostridia</taxon>
        <taxon>Eubacteriales</taxon>
        <taxon>Heliobacteriaceae</taxon>
        <taxon>Heliobacterium</taxon>
    </lineage>
</organism>
<reference evidence="2 3" key="1">
    <citation type="submission" date="2019-11" db="EMBL/GenBank/DDBJ databases">
        <title>Whole-genome sequence of a the green, strictly anaerobic photosynthetic bacterium Heliobacillus mobilis DSM 6151.</title>
        <authorList>
            <person name="Kyndt J.A."/>
            <person name="Meyer T.E."/>
        </authorList>
    </citation>
    <scope>NUCLEOTIDE SEQUENCE [LARGE SCALE GENOMIC DNA]</scope>
    <source>
        <strain evidence="2 3">DSM 6151</strain>
    </source>
</reference>
<dbReference type="EMBL" id="WNKU01000001">
    <property type="protein sequence ID" value="MTV47721.1"/>
    <property type="molecule type" value="Genomic_DNA"/>
</dbReference>